<keyword evidence="3 6" id="KW-0812">Transmembrane</keyword>
<dbReference type="InterPro" id="IPR039072">
    <property type="entry name" value="ATP_synth_I_Bacilli"/>
</dbReference>
<evidence type="ECO:0000256" key="6">
    <source>
        <dbReference type="SAM" id="Phobius"/>
    </source>
</evidence>
<keyword evidence="2" id="KW-1003">Cell membrane</keyword>
<dbReference type="PANTHER" id="PTHR40035:SF1">
    <property type="entry name" value="ATP SYNTHASE PROTEIN I"/>
    <property type="match status" value="1"/>
</dbReference>
<evidence type="ECO:0000313" key="7">
    <source>
        <dbReference type="EMBL" id="TLS50516.1"/>
    </source>
</evidence>
<reference evidence="7 8" key="1">
    <citation type="submission" date="2019-05" db="EMBL/GenBank/DDBJ databases">
        <authorList>
            <person name="Narsing Rao M.P."/>
            <person name="Li W.J."/>
        </authorList>
    </citation>
    <scope>NUCLEOTIDE SEQUENCE [LARGE SCALE GENOMIC DNA]</scope>
    <source>
        <strain evidence="7 8">SYSU_K30003</strain>
    </source>
</reference>
<dbReference type="Pfam" id="PF03899">
    <property type="entry name" value="ATP-synt_I"/>
    <property type="match status" value="1"/>
</dbReference>
<keyword evidence="8" id="KW-1185">Reference proteome</keyword>
<keyword evidence="5 6" id="KW-0472">Membrane</keyword>
<feature type="transmembrane region" description="Helical" evidence="6">
    <location>
        <begin position="32"/>
        <end position="50"/>
    </location>
</feature>
<dbReference type="Proteomes" id="UP000309676">
    <property type="component" value="Unassembled WGS sequence"/>
</dbReference>
<feature type="transmembrane region" description="Helical" evidence="6">
    <location>
        <begin position="71"/>
        <end position="88"/>
    </location>
</feature>
<dbReference type="OrthoDB" id="2663723at2"/>
<dbReference type="PANTHER" id="PTHR40035">
    <property type="entry name" value="ATP SYNTHASE PROTEIN I"/>
    <property type="match status" value="1"/>
</dbReference>
<evidence type="ECO:0000256" key="4">
    <source>
        <dbReference type="ARBA" id="ARBA00022989"/>
    </source>
</evidence>
<dbReference type="GO" id="GO:0005886">
    <property type="term" value="C:plasma membrane"/>
    <property type="evidence" value="ECO:0007669"/>
    <property type="project" value="UniProtKB-SubCell"/>
</dbReference>
<evidence type="ECO:0000256" key="5">
    <source>
        <dbReference type="ARBA" id="ARBA00023136"/>
    </source>
</evidence>
<evidence type="ECO:0000313" key="8">
    <source>
        <dbReference type="Proteomes" id="UP000309676"/>
    </source>
</evidence>
<dbReference type="InterPro" id="IPR005598">
    <property type="entry name" value="ATP_synth_I"/>
</dbReference>
<accession>A0A5R9G812</accession>
<name>A0A5R9G812_9BACL</name>
<evidence type="ECO:0000256" key="2">
    <source>
        <dbReference type="ARBA" id="ARBA00022475"/>
    </source>
</evidence>
<sequence length="126" mass="13342">MVELLNRAVRAALFFMSALMLAWAFVPEGRTVAAGLALGTAASVANALLLRRRVELLAKLAADGEARKSGLGLGARIATVLMAGMIAYRYPDVFALPATLATCFFVQIAVFFTAIAQNNHRSDGKG</sequence>
<comment type="subcellular location">
    <subcellularLocation>
        <location evidence="1">Cell membrane</location>
        <topology evidence="1">Multi-pass membrane protein</topology>
    </subcellularLocation>
</comment>
<dbReference type="RefSeq" id="WP_138195883.1">
    <property type="nucleotide sequence ID" value="NZ_VCIW01000014.1"/>
</dbReference>
<proteinExistence type="predicted"/>
<protein>
    <submittedName>
        <fullName evidence="7">ATP synthase subunit I</fullName>
    </submittedName>
</protein>
<dbReference type="AlphaFoldDB" id="A0A5R9G812"/>
<keyword evidence="4 6" id="KW-1133">Transmembrane helix</keyword>
<feature type="transmembrane region" description="Helical" evidence="6">
    <location>
        <begin position="94"/>
        <end position="116"/>
    </location>
</feature>
<dbReference type="EMBL" id="VCIW01000014">
    <property type="protein sequence ID" value="TLS50516.1"/>
    <property type="molecule type" value="Genomic_DNA"/>
</dbReference>
<comment type="caution">
    <text evidence="7">The sequence shown here is derived from an EMBL/GenBank/DDBJ whole genome shotgun (WGS) entry which is preliminary data.</text>
</comment>
<gene>
    <name evidence="7" type="ORF">FE782_19315</name>
</gene>
<organism evidence="7 8">
    <name type="scientific">Paenibacillus antri</name>
    <dbReference type="NCBI Taxonomy" id="2582848"/>
    <lineage>
        <taxon>Bacteria</taxon>
        <taxon>Bacillati</taxon>
        <taxon>Bacillota</taxon>
        <taxon>Bacilli</taxon>
        <taxon>Bacillales</taxon>
        <taxon>Paenibacillaceae</taxon>
        <taxon>Paenibacillus</taxon>
    </lineage>
</organism>
<evidence type="ECO:0000256" key="3">
    <source>
        <dbReference type="ARBA" id="ARBA00022692"/>
    </source>
</evidence>
<evidence type="ECO:0000256" key="1">
    <source>
        <dbReference type="ARBA" id="ARBA00004651"/>
    </source>
</evidence>
<feature type="transmembrane region" description="Helical" evidence="6">
    <location>
        <begin position="7"/>
        <end position="26"/>
    </location>
</feature>